<evidence type="ECO:0000256" key="1">
    <source>
        <dbReference type="ARBA" id="ARBA00004651"/>
    </source>
</evidence>
<reference evidence="14" key="1">
    <citation type="submission" date="2025-08" db="UniProtKB">
        <authorList>
            <consortium name="RefSeq"/>
        </authorList>
    </citation>
    <scope>IDENTIFICATION</scope>
    <source>
        <tissue evidence="14">Muscle</tissue>
    </source>
</reference>
<evidence type="ECO:0000313" key="13">
    <source>
        <dbReference type="Proteomes" id="UP000504611"/>
    </source>
</evidence>
<dbReference type="GO" id="GO:0005886">
    <property type="term" value="C:plasma membrane"/>
    <property type="evidence" value="ECO:0007669"/>
    <property type="project" value="UniProtKB-SubCell"/>
</dbReference>
<feature type="transmembrane region" description="Helical" evidence="11">
    <location>
        <begin position="75"/>
        <end position="93"/>
    </location>
</feature>
<evidence type="ECO:0000256" key="7">
    <source>
        <dbReference type="ARBA" id="ARBA00023136"/>
    </source>
</evidence>
<evidence type="ECO:0000259" key="12">
    <source>
        <dbReference type="Pfam" id="PF00003"/>
    </source>
</evidence>
<keyword evidence="6" id="KW-0297">G-protein coupled receptor</keyword>
<dbReference type="Pfam" id="PF00003">
    <property type="entry name" value="7tm_3"/>
    <property type="match status" value="1"/>
</dbReference>
<organism evidence="13 14">
    <name type="scientific">Notothenia coriiceps</name>
    <name type="common">black rockcod</name>
    <dbReference type="NCBI Taxonomy" id="8208"/>
    <lineage>
        <taxon>Eukaryota</taxon>
        <taxon>Metazoa</taxon>
        <taxon>Chordata</taxon>
        <taxon>Craniata</taxon>
        <taxon>Vertebrata</taxon>
        <taxon>Euteleostomi</taxon>
        <taxon>Actinopterygii</taxon>
        <taxon>Neopterygii</taxon>
        <taxon>Teleostei</taxon>
        <taxon>Neoteleostei</taxon>
        <taxon>Acanthomorphata</taxon>
        <taxon>Eupercaria</taxon>
        <taxon>Perciformes</taxon>
        <taxon>Notothenioidei</taxon>
        <taxon>Nototheniidae</taxon>
        <taxon>Notothenia</taxon>
    </lineage>
</organism>
<feature type="transmembrane region" description="Helical" evidence="11">
    <location>
        <begin position="43"/>
        <end position="63"/>
    </location>
</feature>
<evidence type="ECO:0000256" key="9">
    <source>
        <dbReference type="ARBA" id="ARBA00023180"/>
    </source>
</evidence>
<dbReference type="GO" id="GO:0004930">
    <property type="term" value="F:G protein-coupled receptor activity"/>
    <property type="evidence" value="ECO:0007669"/>
    <property type="project" value="UniProtKB-KW"/>
</dbReference>
<dbReference type="OrthoDB" id="5823771at2759"/>
<name>A0A6I9P1A9_9TELE</name>
<evidence type="ECO:0000256" key="11">
    <source>
        <dbReference type="SAM" id="Phobius"/>
    </source>
</evidence>
<dbReference type="InterPro" id="IPR017978">
    <property type="entry name" value="GPCR_3_C"/>
</dbReference>
<keyword evidence="10" id="KW-0807">Transducer</keyword>
<keyword evidence="9" id="KW-0325">Glycoprotein</keyword>
<dbReference type="GeneID" id="104954823"/>
<evidence type="ECO:0000256" key="5">
    <source>
        <dbReference type="ARBA" id="ARBA00022989"/>
    </source>
</evidence>
<protein>
    <submittedName>
        <fullName evidence="14">Probable G-protein coupled receptor 158</fullName>
    </submittedName>
</protein>
<keyword evidence="13" id="KW-1185">Reference proteome</keyword>
<dbReference type="RefSeq" id="XP_010780311.1">
    <property type="nucleotide sequence ID" value="XM_010782009.1"/>
</dbReference>
<dbReference type="InterPro" id="IPR043458">
    <property type="entry name" value="GPR158/179"/>
</dbReference>
<feature type="domain" description="G-protein coupled receptors family 3 profile" evidence="12">
    <location>
        <begin position="39"/>
        <end position="93"/>
    </location>
</feature>
<evidence type="ECO:0000256" key="6">
    <source>
        <dbReference type="ARBA" id="ARBA00023040"/>
    </source>
</evidence>
<proteinExistence type="inferred from homology"/>
<keyword evidence="7 11" id="KW-0472">Membrane</keyword>
<evidence type="ECO:0000256" key="8">
    <source>
        <dbReference type="ARBA" id="ARBA00023170"/>
    </source>
</evidence>
<evidence type="ECO:0000256" key="4">
    <source>
        <dbReference type="ARBA" id="ARBA00022692"/>
    </source>
</evidence>
<evidence type="ECO:0000256" key="3">
    <source>
        <dbReference type="ARBA" id="ARBA00022475"/>
    </source>
</evidence>
<comment type="subcellular location">
    <subcellularLocation>
        <location evidence="1">Cell membrane</location>
        <topology evidence="1">Multi-pass membrane protein</topology>
    </subcellularLocation>
</comment>
<dbReference type="KEGG" id="ncc:104954823"/>
<dbReference type="PANTHER" id="PTHR32546">
    <property type="entry name" value="G-PROTEIN COUPLED RECEPTOR 158-RELATED"/>
    <property type="match status" value="1"/>
</dbReference>
<dbReference type="AlphaFoldDB" id="A0A6I9P1A9"/>
<evidence type="ECO:0000256" key="2">
    <source>
        <dbReference type="ARBA" id="ARBA00007242"/>
    </source>
</evidence>
<keyword evidence="4 11" id="KW-0812">Transmembrane</keyword>
<evidence type="ECO:0000313" key="14">
    <source>
        <dbReference type="RefSeq" id="XP_010780311.1"/>
    </source>
</evidence>
<gene>
    <name evidence="14" type="primary">LOC104954823</name>
</gene>
<dbReference type="Proteomes" id="UP000504611">
    <property type="component" value="Unplaced"/>
</dbReference>
<keyword evidence="5 11" id="KW-1133">Transmembrane helix</keyword>
<dbReference type="PANTHER" id="PTHR32546:SF7">
    <property type="entry name" value="G-PROTEIN COUPLED RECEPTOR 179-RELATED"/>
    <property type="match status" value="1"/>
</dbReference>
<accession>A0A6I9P1A9</accession>
<keyword evidence="3" id="KW-1003">Cell membrane</keyword>
<comment type="similarity">
    <text evidence="2">Belongs to the G-protein coupled receptor 3 family.</text>
</comment>
<keyword evidence="8 14" id="KW-0675">Receptor</keyword>
<evidence type="ECO:0000256" key="10">
    <source>
        <dbReference type="ARBA" id="ARBA00023224"/>
    </source>
</evidence>
<sequence length="97" mass="10697">MNSSSEGVCYPDLPVCLPCWPGCSSCRDGTPCWVQEGGVLRGAVLTLQGVFMILIFVSMLVAYRHRRSRRIRASGLLLLETILFGSLLLYFPVSVTD</sequence>